<evidence type="ECO:0000259" key="4">
    <source>
        <dbReference type="PROSITE" id="PS50835"/>
    </source>
</evidence>
<comment type="caution">
    <text evidence="5">The sequence shown here is derived from an EMBL/GenBank/DDBJ whole genome shotgun (WGS) entry which is preliminary data.</text>
</comment>
<dbReference type="SUPFAM" id="SSF48726">
    <property type="entry name" value="Immunoglobulin"/>
    <property type="match status" value="1"/>
</dbReference>
<reference evidence="5 6" key="1">
    <citation type="submission" date="2019-06" db="EMBL/GenBank/DDBJ databases">
        <title>A chromosome-scale genome assembly of the European perch, Perca fluviatilis.</title>
        <authorList>
            <person name="Roques C."/>
            <person name="Zahm M."/>
            <person name="Cabau C."/>
            <person name="Klopp C."/>
            <person name="Bouchez O."/>
            <person name="Donnadieu C."/>
            <person name="Kuhl H."/>
            <person name="Gislard M."/>
            <person name="Guendouz S."/>
            <person name="Journot L."/>
            <person name="Haffray P."/>
            <person name="Bestin A."/>
            <person name="Morvezen R."/>
            <person name="Feron R."/>
            <person name="Wen M."/>
            <person name="Jouanno E."/>
            <person name="Herpin A."/>
            <person name="Schartl M."/>
            <person name="Postlethwait J."/>
            <person name="Schaerlinger B."/>
            <person name="Chardard D."/>
            <person name="Lecocq T."/>
            <person name="Poncet C."/>
            <person name="Jaffrelo L."/>
            <person name="Lampietro C."/>
            <person name="Guiguen Y."/>
        </authorList>
    </citation>
    <scope>NUCLEOTIDE SEQUENCE [LARGE SCALE GENOMIC DNA]</scope>
    <source>
        <tissue evidence="5">Blood</tissue>
    </source>
</reference>
<keyword evidence="2" id="KW-1133">Transmembrane helix</keyword>
<evidence type="ECO:0000256" key="1">
    <source>
        <dbReference type="SAM" id="MobiDB-lite"/>
    </source>
</evidence>
<dbReference type="PROSITE" id="PS50835">
    <property type="entry name" value="IG_LIKE"/>
    <property type="match status" value="1"/>
</dbReference>
<name>A0A6A5DYI9_PERFL</name>
<dbReference type="InterPro" id="IPR013783">
    <property type="entry name" value="Ig-like_fold"/>
</dbReference>
<feature type="signal peptide" evidence="3">
    <location>
        <begin position="1"/>
        <end position="22"/>
    </location>
</feature>
<dbReference type="InterPro" id="IPR003599">
    <property type="entry name" value="Ig_sub"/>
</dbReference>
<keyword evidence="2" id="KW-0812">Transmembrane</keyword>
<dbReference type="EMBL" id="VHII01000014">
    <property type="protein sequence ID" value="KAF1380997.1"/>
    <property type="molecule type" value="Genomic_DNA"/>
</dbReference>
<evidence type="ECO:0000313" key="5">
    <source>
        <dbReference type="EMBL" id="KAF1380997.1"/>
    </source>
</evidence>
<keyword evidence="6" id="KW-1185">Reference proteome</keyword>
<evidence type="ECO:0000313" key="6">
    <source>
        <dbReference type="Proteomes" id="UP000465112"/>
    </source>
</evidence>
<sequence length="207" mass="22773">MHGSLLMATIWLGYGYMESTDAVWSKVITFKAGDSVTFLCLSNHTVESCEWRKSGMEQDEYLIRWRGKRTWGCNLDLSLCGRVVRSDLTTDRSASIVLKTTDASDEGTYECEAASDAVGSKQELICIFELKFEGGGNNTGPDHVTTLSDGNVVVIICLAYILIAVLIVGIHLCWKSTPGKDARLKETNNTNAEKEDLLKGTKDLNPP</sequence>
<dbReference type="Gene3D" id="2.60.40.10">
    <property type="entry name" value="Immunoglobulins"/>
    <property type="match status" value="1"/>
</dbReference>
<gene>
    <name evidence="5" type="ORF">PFLUV_G00169860</name>
</gene>
<evidence type="ECO:0000256" key="3">
    <source>
        <dbReference type="SAM" id="SignalP"/>
    </source>
</evidence>
<evidence type="ECO:0000256" key="2">
    <source>
        <dbReference type="SAM" id="Phobius"/>
    </source>
</evidence>
<feature type="chain" id="PRO_5025472236" description="Ig-like domain-containing protein" evidence="3">
    <location>
        <begin position="23"/>
        <end position="207"/>
    </location>
</feature>
<dbReference type="AlphaFoldDB" id="A0A6A5DYI9"/>
<proteinExistence type="predicted"/>
<feature type="region of interest" description="Disordered" evidence="1">
    <location>
        <begin position="183"/>
        <end position="207"/>
    </location>
</feature>
<dbReference type="InterPro" id="IPR007110">
    <property type="entry name" value="Ig-like_dom"/>
</dbReference>
<keyword evidence="2" id="KW-0472">Membrane</keyword>
<dbReference type="InterPro" id="IPR036179">
    <property type="entry name" value="Ig-like_dom_sf"/>
</dbReference>
<feature type="transmembrane region" description="Helical" evidence="2">
    <location>
        <begin position="152"/>
        <end position="174"/>
    </location>
</feature>
<feature type="domain" description="Ig-like" evidence="4">
    <location>
        <begin position="33"/>
        <end position="125"/>
    </location>
</feature>
<protein>
    <recommendedName>
        <fullName evidence="4">Ig-like domain-containing protein</fullName>
    </recommendedName>
</protein>
<dbReference type="Proteomes" id="UP000465112">
    <property type="component" value="Chromosome 14"/>
</dbReference>
<dbReference type="SMART" id="SM00409">
    <property type="entry name" value="IG"/>
    <property type="match status" value="1"/>
</dbReference>
<organism evidence="5 6">
    <name type="scientific">Perca fluviatilis</name>
    <name type="common">European perch</name>
    <dbReference type="NCBI Taxonomy" id="8168"/>
    <lineage>
        <taxon>Eukaryota</taxon>
        <taxon>Metazoa</taxon>
        <taxon>Chordata</taxon>
        <taxon>Craniata</taxon>
        <taxon>Vertebrata</taxon>
        <taxon>Euteleostomi</taxon>
        <taxon>Actinopterygii</taxon>
        <taxon>Neopterygii</taxon>
        <taxon>Teleostei</taxon>
        <taxon>Neoteleostei</taxon>
        <taxon>Acanthomorphata</taxon>
        <taxon>Eupercaria</taxon>
        <taxon>Perciformes</taxon>
        <taxon>Percoidei</taxon>
        <taxon>Percidae</taxon>
        <taxon>Percinae</taxon>
        <taxon>Perca</taxon>
    </lineage>
</organism>
<accession>A0A6A5DYI9</accession>
<keyword evidence="3" id="KW-0732">Signal</keyword>